<keyword evidence="6" id="KW-0472">Membrane</keyword>
<dbReference type="SUPFAM" id="SSF144232">
    <property type="entry name" value="HIT/MYND zinc finger-like"/>
    <property type="match status" value="1"/>
</dbReference>
<proteinExistence type="predicted"/>
<dbReference type="Gene3D" id="6.10.140.2220">
    <property type="match status" value="1"/>
</dbReference>
<feature type="region of interest" description="Disordered" evidence="5">
    <location>
        <begin position="292"/>
        <end position="379"/>
    </location>
</feature>
<feature type="compositionally biased region" description="Low complexity" evidence="5">
    <location>
        <begin position="292"/>
        <end position="317"/>
    </location>
</feature>
<feature type="transmembrane region" description="Helical" evidence="6">
    <location>
        <begin position="228"/>
        <end position="252"/>
    </location>
</feature>
<dbReference type="PANTHER" id="PTHR10202">
    <property type="entry name" value="PRESENILIN"/>
    <property type="match status" value="1"/>
</dbReference>
<dbReference type="Proteomes" id="UP000789759">
    <property type="component" value="Unassembled WGS sequence"/>
</dbReference>
<feature type="transmembrane region" description="Helical" evidence="6">
    <location>
        <begin position="143"/>
        <end position="160"/>
    </location>
</feature>
<keyword evidence="6" id="KW-1133">Transmembrane helix</keyword>
<dbReference type="InterPro" id="IPR001108">
    <property type="entry name" value="Peptidase_A22A"/>
</dbReference>
<keyword evidence="6" id="KW-0812">Transmembrane</keyword>
<evidence type="ECO:0000256" key="3">
    <source>
        <dbReference type="ARBA" id="ARBA00022833"/>
    </source>
</evidence>
<dbReference type="Gene3D" id="1.10.472.100">
    <property type="entry name" value="Presenilin"/>
    <property type="match status" value="1"/>
</dbReference>
<sequence>MASQESSVDLEQAVLVNSVCVNCGDSAKYLCQACGQTGPRYCSLKCQTDHWEKVHASVCKQTETEPDEHDNETNSRILKRSSSKVYSRGNAAQLINLKHRRSNQDLLTSSTSARLPDSNDPSPVIDADQAYEFRFYMQQVYKIIKPVVLCIVLSILWVKLSKAPTYLELGSSNQMSSSSSDNLASTLSSSIYMAAILIGQIIVATVVIVFLFKYGFTKAFSLTGLSPYTTWILLGLLAIWDLIAVLCPFGPLRILVESSKKNQREIPALLYTVNAIWFMAAPKLSTQISPATLSTHTDSSPSSFISSVNSTSSTKTSPDITPPGEEIPLSENLGHNSYSRGAGVGPLNNIEVNNSSDSLHPNVNPSENNVSSDDEEDERNGLKLGLGDFVFYSVLVAQA</sequence>
<evidence type="ECO:0000259" key="7">
    <source>
        <dbReference type="PROSITE" id="PS50865"/>
    </source>
</evidence>
<dbReference type="GO" id="GO:0042500">
    <property type="term" value="F:aspartic endopeptidase activity, intramembrane cleaving"/>
    <property type="evidence" value="ECO:0007669"/>
    <property type="project" value="InterPro"/>
</dbReference>
<feature type="compositionally biased region" description="Polar residues" evidence="5">
    <location>
        <begin position="350"/>
        <end position="359"/>
    </location>
</feature>
<feature type="transmembrane region" description="Helical" evidence="6">
    <location>
        <begin position="191"/>
        <end position="216"/>
    </location>
</feature>
<evidence type="ECO:0000256" key="6">
    <source>
        <dbReference type="SAM" id="Phobius"/>
    </source>
</evidence>
<gene>
    <name evidence="8" type="ORF">CPELLU_LOCUS16644</name>
</gene>
<organism evidence="8 9">
    <name type="scientific">Cetraspora pellucida</name>
    <dbReference type="NCBI Taxonomy" id="1433469"/>
    <lineage>
        <taxon>Eukaryota</taxon>
        <taxon>Fungi</taxon>
        <taxon>Fungi incertae sedis</taxon>
        <taxon>Mucoromycota</taxon>
        <taxon>Glomeromycotina</taxon>
        <taxon>Glomeromycetes</taxon>
        <taxon>Diversisporales</taxon>
        <taxon>Gigasporaceae</taxon>
        <taxon>Cetraspora</taxon>
    </lineage>
</organism>
<keyword evidence="3" id="KW-0862">Zinc</keyword>
<comment type="caution">
    <text evidence="8">The sequence shown here is derived from an EMBL/GenBank/DDBJ whole genome shotgun (WGS) entry which is preliminary data.</text>
</comment>
<evidence type="ECO:0000256" key="4">
    <source>
        <dbReference type="PROSITE-ProRule" id="PRU00134"/>
    </source>
</evidence>
<dbReference type="PROSITE" id="PS50865">
    <property type="entry name" value="ZF_MYND_2"/>
    <property type="match status" value="1"/>
</dbReference>
<evidence type="ECO:0000313" key="9">
    <source>
        <dbReference type="Proteomes" id="UP000789759"/>
    </source>
</evidence>
<feature type="domain" description="MYND-type" evidence="7">
    <location>
        <begin position="20"/>
        <end position="59"/>
    </location>
</feature>
<name>A0A9N9NYG4_9GLOM</name>
<keyword evidence="9" id="KW-1185">Reference proteome</keyword>
<accession>A0A9N9NYG4</accession>
<dbReference type="AlphaFoldDB" id="A0A9N9NYG4"/>
<feature type="non-terminal residue" evidence="8">
    <location>
        <position position="399"/>
    </location>
</feature>
<dbReference type="GO" id="GO:0008270">
    <property type="term" value="F:zinc ion binding"/>
    <property type="evidence" value="ECO:0007669"/>
    <property type="project" value="UniProtKB-KW"/>
</dbReference>
<feature type="compositionally biased region" description="Low complexity" evidence="5">
    <location>
        <begin position="361"/>
        <end position="371"/>
    </location>
</feature>
<dbReference type="GO" id="GO:0016485">
    <property type="term" value="P:protein processing"/>
    <property type="evidence" value="ECO:0007669"/>
    <property type="project" value="InterPro"/>
</dbReference>
<dbReference type="Pfam" id="PF01080">
    <property type="entry name" value="Presenilin"/>
    <property type="match status" value="1"/>
</dbReference>
<dbReference type="GO" id="GO:0006509">
    <property type="term" value="P:membrane protein ectodomain proteolysis"/>
    <property type="evidence" value="ECO:0007669"/>
    <property type="project" value="TreeGrafter"/>
</dbReference>
<dbReference type="InterPro" id="IPR042524">
    <property type="entry name" value="Presenilin_C"/>
</dbReference>
<keyword evidence="1" id="KW-0479">Metal-binding</keyword>
<protein>
    <submittedName>
        <fullName evidence="8">6952_t:CDS:1</fullName>
    </submittedName>
</protein>
<evidence type="ECO:0000256" key="5">
    <source>
        <dbReference type="SAM" id="MobiDB-lite"/>
    </source>
</evidence>
<reference evidence="8" key="1">
    <citation type="submission" date="2021-06" db="EMBL/GenBank/DDBJ databases">
        <authorList>
            <person name="Kallberg Y."/>
            <person name="Tangrot J."/>
            <person name="Rosling A."/>
        </authorList>
    </citation>
    <scope>NUCLEOTIDE SEQUENCE</scope>
    <source>
        <strain evidence="8">FL966</strain>
    </source>
</reference>
<evidence type="ECO:0000256" key="1">
    <source>
        <dbReference type="ARBA" id="ARBA00022723"/>
    </source>
</evidence>
<dbReference type="PANTHER" id="PTHR10202:SF13">
    <property type="entry name" value="PRESENILIN HOMOLOG"/>
    <property type="match status" value="1"/>
</dbReference>
<dbReference type="EMBL" id="CAJVQA010025230">
    <property type="protein sequence ID" value="CAG8785284.1"/>
    <property type="molecule type" value="Genomic_DNA"/>
</dbReference>
<evidence type="ECO:0000256" key="2">
    <source>
        <dbReference type="ARBA" id="ARBA00022771"/>
    </source>
</evidence>
<evidence type="ECO:0000313" key="8">
    <source>
        <dbReference type="EMBL" id="CAG8785284.1"/>
    </source>
</evidence>
<keyword evidence="2 4" id="KW-0863">Zinc-finger</keyword>
<dbReference type="InterPro" id="IPR002893">
    <property type="entry name" value="Znf_MYND"/>
</dbReference>
<dbReference type="GO" id="GO:0070765">
    <property type="term" value="C:gamma-secretase complex"/>
    <property type="evidence" value="ECO:0007669"/>
    <property type="project" value="TreeGrafter"/>
</dbReference>
<dbReference type="OrthoDB" id="432970at2759"/>